<evidence type="ECO:0000259" key="1">
    <source>
        <dbReference type="Pfam" id="PF08241"/>
    </source>
</evidence>
<dbReference type="InterPro" id="IPR013216">
    <property type="entry name" value="Methyltransf_11"/>
</dbReference>
<gene>
    <name evidence="2" type="ORF">DFR67_12190</name>
</gene>
<organism evidence="2 3">
    <name type="scientific">Williamsia limnetica</name>
    <dbReference type="NCBI Taxonomy" id="882452"/>
    <lineage>
        <taxon>Bacteria</taxon>
        <taxon>Bacillati</taxon>
        <taxon>Actinomycetota</taxon>
        <taxon>Actinomycetes</taxon>
        <taxon>Mycobacteriales</taxon>
        <taxon>Nocardiaceae</taxon>
        <taxon>Williamsia</taxon>
    </lineage>
</organism>
<protein>
    <submittedName>
        <fullName evidence="2">Methyltransferase family protein</fullName>
    </submittedName>
</protein>
<keyword evidence="2" id="KW-0489">Methyltransferase</keyword>
<dbReference type="Proteomes" id="UP000247591">
    <property type="component" value="Unassembled WGS sequence"/>
</dbReference>
<dbReference type="GO" id="GO:0032259">
    <property type="term" value="P:methylation"/>
    <property type="evidence" value="ECO:0007669"/>
    <property type="project" value="UniProtKB-KW"/>
</dbReference>
<keyword evidence="2" id="KW-0808">Transferase</keyword>
<dbReference type="EMBL" id="QJSP01000021">
    <property type="protein sequence ID" value="PYE12659.1"/>
    <property type="molecule type" value="Genomic_DNA"/>
</dbReference>
<name>A0A318RHH6_WILLI</name>
<dbReference type="AlphaFoldDB" id="A0A318RHH6"/>
<evidence type="ECO:0000313" key="3">
    <source>
        <dbReference type="Proteomes" id="UP000247591"/>
    </source>
</evidence>
<dbReference type="Pfam" id="PF08241">
    <property type="entry name" value="Methyltransf_11"/>
    <property type="match status" value="1"/>
</dbReference>
<evidence type="ECO:0000313" key="2">
    <source>
        <dbReference type="EMBL" id="PYE12659.1"/>
    </source>
</evidence>
<dbReference type="InterPro" id="IPR029063">
    <property type="entry name" value="SAM-dependent_MTases_sf"/>
</dbReference>
<dbReference type="OrthoDB" id="3571292at2"/>
<proteinExistence type="predicted"/>
<feature type="domain" description="Methyltransferase type 11" evidence="1">
    <location>
        <begin position="139"/>
        <end position="232"/>
    </location>
</feature>
<dbReference type="RefSeq" id="WP_110472429.1">
    <property type="nucleotide sequence ID" value="NZ_QJSP01000021.1"/>
</dbReference>
<dbReference type="NCBIfam" id="NF041255">
    <property type="entry name" value="mycofact_MftM"/>
    <property type="match status" value="1"/>
</dbReference>
<comment type="caution">
    <text evidence="2">The sequence shown here is derived from an EMBL/GenBank/DDBJ whole genome shotgun (WGS) entry which is preliminary data.</text>
</comment>
<reference evidence="2 3" key="1">
    <citation type="submission" date="2018-06" db="EMBL/GenBank/DDBJ databases">
        <title>Genomic Encyclopedia of Type Strains, Phase IV (KMG-IV): sequencing the most valuable type-strain genomes for metagenomic binning, comparative biology and taxonomic classification.</title>
        <authorList>
            <person name="Goeker M."/>
        </authorList>
    </citation>
    <scope>NUCLEOTIDE SEQUENCE [LARGE SCALE GENOMIC DNA]</scope>
    <source>
        <strain evidence="2 3">DSM 45521</strain>
    </source>
</reference>
<sequence>MSTPTLLRRRHVSKSVVVQHVSLLAQSDPIPLGYHRSGLLTWARDEKGVLDIRHALTTETISDALMIDELVHLVDSGVLSGQEQFEEAAIGLILTCGDRPDTCWQAFYRNSLAELDSGRSPFAPIHHRALSLLQGKSVLEVGSCFGFFALRAAAAGFDVSACDLSAGAVDLLGTAANRMNLPVRARVGNAVDLPYPSDSADTVTLIHLLEHLPDHVDLAIGEAMRVARRRVIIAVPFEDVPSPHFGHHQRLTSETLVAWAAHADHRGARIFADHGGWLVLQPPRA</sequence>
<dbReference type="GO" id="GO:0008757">
    <property type="term" value="F:S-adenosylmethionine-dependent methyltransferase activity"/>
    <property type="evidence" value="ECO:0007669"/>
    <property type="project" value="InterPro"/>
</dbReference>
<keyword evidence="3" id="KW-1185">Reference proteome</keyword>
<dbReference type="SUPFAM" id="SSF53335">
    <property type="entry name" value="S-adenosyl-L-methionine-dependent methyltransferases"/>
    <property type="match status" value="1"/>
</dbReference>
<accession>A0A318RHH6</accession>
<dbReference type="Gene3D" id="3.40.50.150">
    <property type="entry name" value="Vaccinia Virus protein VP39"/>
    <property type="match status" value="1"/>
</dbReference>